<keyword evidence="9" id="KW-1185">Reference proteome</keyword>
<feature type="transmembrane region" description="Helical" evidence="6">
    <location>
        <begin position="691"/>
        <end position="720"/>
    </location>
</feature>
<dbReference type="PANTHER" id="PTHR30287:SF2">
    <property type="entry name" value="BLL1001 PROTEIN"/>
    <property type="match status" value="1"/>
</dbReference>
<feature type="transmembrane region" description="Helical" evidence="6">
    <location>
        <begin position="358"/>
        <end position="378"/>
    </location>
</feature>
<dbReference type="Proteomes" id="UP001299235">
    <property type="component" value="Unassembled WGS sequence"/>
</dbReference>
<feature type="transmembrane region" description="Helical" evidence="6">
    <location>
        <begin position="426"/>
        <end position="450"/>
    </location>
</feature>
<comment type="subcellular location">
    <subcellularLocation>
        <location evidence="1">Cell membrane</location>
        <topology evidence="1">Multi-pass membrane protein</topology>
    </subcellularLocation>
</comment>
<name>A0ABS8EWU1_9FIRM</name>
<comment type="caution">
    <text evidence="8">The sequence shown here is derived from an EMBL/GenBank/DDBJ whole genome shotgun (WGS) entry which is preliminary data.</text>
</comment>
<evidence type="ECO:0000259" key="7">
    <source>
        <dbReference type="Pfam" id="PF02687"/>
    </source>
</evidence>
<feature type="transmembrane region" description="Helical" evidence="6">
    <location>
        <begin position="307"/>
        <end position="333"/>
    </location>
</feature>
<keyword evidence="3 6" id="KW-0812">Transmembrane</keyword>
<evidence type="ECO:0000256" key="2">
    <source>
        <dbReference type="ARBA" id="ARBA00022475"/>
    </source>
</evidence>
<reference evidence="8 9" key="1">
    <citation type="submission" date="2021-10" db="EMBL/GenBank/DDBJ databases">
        <title>Anaerobic single-cell dispensing facilitates the cultivation of human gut bacteria.</title>
        <authorList>
            <person name="Afrizal A."/>
        </authorList>
    </citation>
    <scope>NUCLEOTIDE SEQUENCE [LARGE SCALE GENOMIC DNA]</scope>
    <source>
        <strain evidence="8 9">CLA-AA-H246</strain>
    </source>
</reference>
<evidence type="ECO:0000256" key="6">
    <source>
        <dbReference type="SAM" id="Phobius"/>
    </source>
</evidence>
<dbReference type="Pfam" id="PF02687">
    <property type="entry name" value="FtsX"/>
    <property type="match status" value="2"/>
</dbReference>
<evidence type="ECO:0000313" key="9">
    <source>
        <dbReference type="Proteomes" id="UP001299235"/>
    </source>
</evidence>
<evidence type="ECO:0000256" key="1">
    <source>
        <dbReference type="ARBA" id="ARBA00004651"/>
    </source>
</evidence>
<feature type="transmembrane region" description="Helical" evidence="6">
    <location>
        <begin position="265"/>
        <end position="286"/>
    </location>
</feature>
<evidence type="ECO:0000256" key="5">
    <source>
        <dbReference type="ARBA" id="ARBA00023136"/>
    </source>
</evidence>
<feature type="domain" description="ABC3 transporter permease C-terminal" evidence="7">
    <location>
        <begin position="265"/>
        <end position="386"/>
    </location>
</feature>
<feature type="transmembrane region" description="Helical" evidence="6">
    <location>
        <begin position="740"/>
        <end position="761"/>
    </location>
</feature>
<dbReference type="InterPro" id="IPR003838">
    <property type="entry name" value="ABC3_permease_C"/>
</dbReference>
<evidence type="ECO:0000256" key="4">
    <source>
        <dbReference type="ARBA" id="ARBA00022989"/>
    </source>
</evidence>
<dbReference type="RefSeq" id="WP_248834996.1">
    <property type="nucleotide sequence ID" value="NZ_JAJEQE010000011.1"/>
</dbReference>
<proteinExistence type="predicted"/>
<keyword evidence="4 6" id="KW-1133">Transmembrane helix</keyword>
<accession>A0ABS8EWU1</accession>
<sequence>MKNPLLKRLPRELIGDIGKYLAVFLFMTATIGFVSGFLVADDSMLAAYQESFEKYHIEDGNFTLEKKATDSQIKRLEKEGVQIYENYYVEEDADTDLDGKKDSTVRVYKNRSQIDLVSLMKGELPKKEDEIAIDRMYAENNKIQISDIIKVGKEEKTVTGYVALSDYSALFSNNSDMMFDAVKFGVAIVTDEAFDNLEETHLKYRYSWTYDDPPQGEKAEKERSDDFLEILADYTSVTGYIPRYANQAIHFTGDDMGSDRSMMVVLLYILIAIMAFVFAVTTNNTIVKEAAVIGTLRASGYTRKELLVHYMTLPLLVTVIAAVIGNVLGYTIFKNICAGMYYGSYSLPTYETRWNMDAFVLTTIVPFVIMLLVNLVLISKRLKLTPLKFLRRDLSTSKKQKAVKLPDIRFFDRFRLRIILQNKSSYITLFVGIVFANILLLFGMMMAPLLDHYQEQTVDNMIADYQYILNVPDEIDEDDTYTLYGALSRFLTPSLETENKKAEKFCMESLETVPGKRDSESVTVYGTQQGSHYMKADFPDEGVYISDGYAEKYNIKTGDTIWLKETYGDKTYSFAVKGIYVYPSGLSVFMSMPQFCCVFEKSDTYFNGYFSNEKITDIEEAYIASTITQDDLTKISRQLDVSMGNMFQLINIFAVVLFALLIYLLTKLIIEKNEHSISMVKILGYENDEIVRLYLVSTSWVVAVSVLLSLWIATWTIKVIYVYMMAEFSGWLSLYIEPAIYWKMFLMGMAVYALVALLQFFRISKIPMETALKNIE</sequence>
<feature type="transmembrane region" description="Helical" evidence="6">
    <location>
        <begin position="20"/>
        <end position="40"/>
    </location>
</feature>
<evidence type="ECO:0000256" key="3">
    <source>
        <dbReference type="ARBA" id="ARBA00022692"/>
    </source>
</evidence>
<dbReference type="PANTHER" id="PTHR30287">
    <property type="entry name" value="MEMBRANE COMPONENT OF PREDICTED ABC SUPERFAMILY METABOLITE UPTAKE TRANSPORTER"/>
    <property type="match status" value="1"/>
</dbReference>
<gene>
    <name evidence="8" type="ORF">LKD42_05050</name>
</gene>
<feature type="transmembrane region" description="Helical" evidence="6">
    <location>
        <begin position="646"/>
        <end position="670"/>
    </location>
</feature>
<keyword evidence="5 6" id="KW-0472">Membrane</keyword>
<evidence type="ECO:0000313" key="8">
    <source>
        <dbReference type="EMBL" id="MCC2148624.1"/>
    </source>
</evidence>
<dbReference type="InterPro" id="IPR038766">
    <property type="entry name" value="Membrane_comp_ABC_pdt"/>
</dbReference>
<keyword evidence="2" id="KW-1003">Cell membrane</keyword>
<feature type="domain" description="ABC3 transporter permease C-terminal" evidence="7">
    <location>
        <begin position="650"/>
        <end position="767"/>
    </location>
</feature>
<dbReference type="EMBL" id="JAJEQE010000011">
    <property type="protein sequence ID" value="MCC2148624.1"/>
    <property type="molecule type" value="Genomic_DNA"/>
</dbReference>
<protein>
    <submittedName>
        <fullName evidence="8">FtsX-like permease family protein</fullName>
    </submittedName>
</protein>
<organism evidence="8 9">
    <name type="scientific">Hominisplanchenecus faecis</name>
    <dbReference type="NCBI Taxonomy" id="2885351"/>
    <lineage>
        <taxon>Bacteria</taxon>
        <taxon>Bacillati</taxon>
        <taxon>Bacillota</taxon>
        <taxon>Clostridia</taxon>
        <taxon>Lachnospirales</taxon>
        <taxon>Lachnospiraceae</taxon>
        <taxon>Hominisplanchenecus</taxon>
    </lineage>
</organism>